<dbReference type="InterPro" id="IPR036047">
    <property type="entry name" value="F-box-like_dom_sf"/>
</dbReference>
<protein>
    <recommendedName>
        <fullName evidence="1">F-box domain-containing protein</fullName>
    </recommendedName>
</protein>
<comment type="caution">
    <text evidence="2">The sequence shown here is derived from an EMBL/GenBank/DDBJ whole genome shotgun (WGS) entry which is preliminary data.</text>
</comment>
<feature type="domain" description="F-box" evidence="1">
    <location>
        <begin position="1"/>
        <end position="46"/>
    </location>
</feature>
<evidence type="ECO:0000313" key="3">
    <source>
        <dbReference type="Proteomes" id="UP000616885"/>
    </source>
</evidence>
<dbReference type="EMBL" id="JADCTT010000013">
    <property type="protein sequence ID" value="KAF9745167.1"/>
    <property type="molecule type" value="Genomic_DNA"/>
</dbReference>
<dbReference type="PANTHER" id="PTHR42057:SF2">
    <property type="entry name" value="F-BOX DOMAIN PROTEIN (AFU_ORTHOLOGUE AFUA_4G00200)-RELATED"/>
    <property type="match status" value="1"/>
</dbReference>
<evidence type="ECO:0000313" key="2">
    <source>
        <dbReference type="EMBL" id="KAF9745167.1"/>
    </source>
</evidence>
<organism evidence="2 3">
    <name type="scientific">Bionectria ochroleuca</name>
    <name type="common">Gliocladium roseum</name>
    <dbReference type="NCBI Taxonomy" id="29856"/>
    <lineage>
        <taxon>Eukaryota</taxon>
        <taxon>Fungi</taxon>
        <taxon>Dikarya</taxon>
        <taxon>Ascomycota</taxon>
        <taxon>Pezizomycotina</taxon>
        <taxon>Sordariomycetes</taxon>
        <taxon>Hypocreomycetidae</taxon>
        <taxon>Hypocreales</taxon>
        <taxon>Bionectriaceae</taxon>
        <taxon>Clonostachys</taxon>
    </lineage>
</organism>
<dbReference type="PROSITE" id="PS50181">
    <property type="entry name" value="FBOX"/>
    <property type="match status" value="1"/>
</dbReference>
<gene>
    <name evidence="2" type="ORF">IM811_004789</name>
</gene>
<dbReference type="Gene3D" id="3.80.10.10">
    <property type="entry name" value="Ribonuclease Inhibitor"/>
    <property type="match status" value="1"/>
</dbReference>
<dbReference type="SUPFAM" id="SSF81383">
    <property type="entry name" value="F-box domain"/>
    <property type="match status" value="1"/>
</dbReference>
<proteinExistence type="predicted"/>
<dbReference type="PANTHER" id="PTHR42057">
    <property type="entry name" value="F-BOX DOMAIN PROTEIN (AFU_ORTHOLOGUE AFUA_4G00200)"/>
    <property type="match status" value="1"/>
</dbReference>
<sequence length="447" mass="51265">MAAQKLPNELLGRIIGLLEPTSTALTARSVCERWNILAVPHAFRKIILRPTEKGYKAWGALLENERIKDAVREIFIYSHITDGDEGFWDELPAGFTIALQKIDDLHYMEKITVKFSPVCSGPESIQNDMISHETYQKRVNVFEAVFNAIQTRSHQPGKTSIRSLAVENMQNAPIPTFTSSSLFKSVTKDLEELDLHIVQEHNESREEWDINEAELVTFEPWLQDSLLMPMANLTSLSLCIDEFWGTAPGTFNGRGLAFPHLKSLKLKYFNISHYNHFDWVLNQTTLESLRLDSCTIATVLRLNEGLDLWNPEMHDWEPVPEGTFGSDWGEIFFFPGTWEFIFEKMRTSLPNLIDFEFFPGPRYIKELNSVRADINPTQQTTVLYGSRYSAFDEGGGWQDPTDFGDVMDFCDLEPSEQAMLDRHKSTEEGDQRALNELLDAIQRRQNK</sequence>
<evidence type="ECO:0000259" key="1">
    <source>
        <dbReference type="PROSITE" id="PS50181"/>
    </source>
</evidence>
<accession>A0A8H7N1S2</accession>
<dbReference type="Proteomes" id="UP000616885">
    <property type="component" value="Unassembled WGS sequence"/>
</dbReference>
<dbReference type="InterPro" id="IPR032675">
    <property type="entry name" value="LRR_dom_sf"/>
</dbReference>
<name>A0A8H7N1S2_BIOOC</name>
<reference evidence="2" key="1">
    <citation type="submission" date="2020-10" db="EMBL/GenBank/DDBJ databases">
        <title>High-Quality Genome Resource of Clonostachys rosea strain S41 by Oxford Nanopore Long-Read Sequencing.</title>
        <authorList>
            <person name="Wang H."/>
        </authorList>
    </citation>
    <scope>NUCLEOTIDE SEQUENCE</scope>
    <source>
        <strain evidence="2">S41</strain>
    </source>
</reference>
<dbReference type="InterPro" id="IPR001810">
    <property type="entry name" value="F-box_dom"/>
</dbReference>
<dbReference type="AlphaFoldDB" id="A0A8H7N1S2"/>